<evidence type="ECO:0000256" key="1">
    <source>
        <dbReference type="SAM" id="MobiDB-lite"/>
    </source>
</evidence>
<organism evidence="2">
    <name type="scientific">uncultured Nocardioidaceae bacterium</name>
    <dbReference type="NCBI Taxonomy" id="253824"/>
    <lineage>
        <taxon>Bacteria</taxon>
        <taxon>Bacillati</taxon>
        <taxon>Actinomycetota</taxon>
        <taxon>Actinomycetes</taxon>
        <taxon>Propionibacteriales</taxon>
        <taxon>Nocardioidaceae</taxon>
        <taxon>environmental samples</taxon>
    </lineage>
</organism>
<sequence>GDQDRPRAARRQLARLEPGGRAAGRECEQGSPADQGASAGCRCAGRACWAEGAGRADPGRAGRQGRARRADGPARRPLRRPGGDRVAVHPRRVAAGPADRRAAGEPRGGGQAARPGSRLL</sequence>
<proteinExistence type="predicted"/>
<feature type="region of interest" description="Disordered" evidence="1">
    <location>
        <begin position="52"/>
        <end position="120"/>
    </location>
</feature>
<dbReference type="AlphaFoldDB" id="A0A6J4LGD3"/>
<feature type="non-terminal residue" evidence="2">
    <location>
        <position position="1"/>
    </location>
</feature>
<name>A0A6J4LGD3_9ACTN</name>
<feature type="non-terminal residue" evidence="2">
    <location>
        <position position="120"/>
    </location>
</feature>
<feature type="region of interest" description="Disordered" evidence="1">
    <location>
        <begin position="1"/>
        <end position="40"/>
    </location>
</feature>
<gene>
    <name evidence="2" type="ORF">AVDCRST_MAG72-361</name>
</gene>
<feature type="compositionally biased region" description="Low complexity" evidence="1">
    <location>
        <begin position="52"/>
        <end position="61"/>
    </location>
</feature>
<evidence type="ECO:0000313" key="2">
    <source>
        <dbReference type="EMBL" id="CAA9331465.1"/>
    </source>
</evidence>
<protein>
    <submittedName>
        <fullName evidence="2">Uncharacterized protein</fullName>
    </submittedName>
</protein>
<accession>A0A6J4LGD3</accession>
<dbReference type="EMBL" id="CADCUJ010000010">
    <property type="protein sequence ID" value="CAA9331465.1"/>
    <property type="molecule type" value="Genomic_DNA"/>
</dbReference>
<reference evidence="2" key="1">
    <citation type="submission" date="2020-02" db="EMBL/GenBank/DDBJ databases">
        <authorList>
            <person name="Meier V. D."/>
        </authorList>
    </citation>
    <scope>NUCLEOTIDE SEQUENCE</scope>
    <source>
        <strain evidence="2">AVDCRST_MAG72</strain>
    </source>
</reference>